<dbReference type="OrthoDB" id="9973645at2"/>
<dbReference type="AlphaFoldDB" id="A0A2T3QGP6"/>
<protein>
    <submittedName>
        <fullName evidence="1">Uncharacterized protein</fullName>
    </submittedName>
</protein>
<dbReference type="Proteomes" id="UP000251647">
    <property type="component" value="Unassembled WGS sequence"/>
</dbReference>
<evidence type="ECO:0000313" key="1">
    <source>
        <dbReference type="EMBL" id="SPY28301.1"/>
    </source>
</evidence>
<organism evidence="1 2">
    <name type="scientific">Photobacterium damselae</name>
    <dbReference type="NCBI Taxonomy" id="38293"/>
    <lineage>
        <taxon>Bacteria</taxon>
        <taxon>Pseudomonadati</taxon>
        <taxon>Pseudomonadota</taxon>
        <taxon>Gammaproteobacteria</taxon>
        <taxon>Vibrionales</taxon>
        <taxon>Vibrionaceae</taxon>
        <taxon>Photobacterium</taxon>
    </lineage>
</organism>
<gene>
    <name evidence="1" type="ORF">NCTC11647_01390</name>
</gene>
<accession>A0A2T3QGP6</accession>
<evidence type="ECO:0000313" key="2">
    <source>
        <dbReference type="Proteomes" id="UP000251647"/>
    </source>
</evidence>
<reference evidence="1 2" key="1">
    <citation type="submission" date="2018-06" db="EMBL/GenBank/DDBJ databases">
        <authorList>
            <consortium name="Pathogen Informatics"/>
            <person name="Doyle S."/>
        </authorList>
    </citation>
    <scope>NUCLEOTIDE SEQUENCE [LARGE SCALE GENOMIC DNA]</scope>
    <source>
        <strain evidence="1 2">NCTC11647</strain>
    </source>
</reference>
<name>A0A2T3QGP6_PHODM</name>
<dbReference type="RefSeq" id="WP_036763791.1">
    <property type="nucleotide sequence ID" value="NZ_PYOG01000022.1"/>
</dbReference>
<proteinExistence type="predicted"/>
<sequence>MCNELTAFFVTIMNDLDDREKMYEKHLLRKPEHEEKTRIQLALVENIKELTLNRARQYGITVSDDRKYFEQYQQ</sequence>
<dbReference type="EMBL" id="UATL01000001">
    <property type="protein sequence ID" value="SPY28301.1"/>
    <property type="molecule type" value="Genomic_DNA"/>
</dbReference>